<dbReference type="Pfam" id="PF00795">
    <property type="entry name" value="CN_hydrolase"/>
    <property type="match status" value="1"/>
</dbReference>
<dbReference type="EMBL" id="VSSQ01001137">
    <property type="protein sequence ID" value="MPM05494.1"/>
    <property type="molecule type" value="Genomic_DNA"/>
</dbReference>
<dbReference type="InterPro" id="IPR003010">
    <property type="entry name" value="C-N_Hydrolase"/>
</dbReference>
<dbReference type="GO" id="GO:0106008">
    <property type="term" value="F:2-oxoglutaramate amidase activity"/>
    <property type="evidence" value="ECO:0007669"/>
    <property type="project" value="TreeGrafter"/>
</dbReference>
<dbReference type="PANTHER" id="PTHR47799">
    <property type="entry name" value="OMEGA-AMIDASE YAFV"/>
    <property type="match status" value="1"/>
</dbReference>
<dbReference type="InterPro" id="IPR036526">
    <property type="entry name" value="C-N_Hydrolase_sf"/>
</dbReference>
<dbReference type="EC" id="3.5.1.3" evidence="2"/>
<accession>A0A644WTL9</accession>
<gene>
    <name evidence="2" type="primary">yafV_9</name>
    <name evidence="2" type="ORF">SDC9_51784</name>
</gene>
<comment type="caution">
    <text evidence="2">The sequence shown here is derived from an EMBL/GenBank/DDBJ whole genome shotgun (WGS) entry which is preliminary data.</text>
</comment>
<sequence length="257" mass="29135">MRVSLFSLDISGESKSKKLENYSLKLEEAFTGGVSTDLIVLPEFFTTGFPANRIEAESGEGITLSWLKEVAHRYSAAVLASFPVSDGIHFFNRAFFVTPEGSSKHYDKRHLFSYGGEDKEYTKGNKKLIVNFKGVSISVNLCYDLRFPVWSRNVGMEYDLLINIANWPSSRSCVIEPLLKSRAIENLCYAAFLNRSGSDAVSSYNGERLFYDYNGKDVIPIKTGTNFSCYEFSINTLVEYRERFGAWRDADKFEILL</sequence>
<protein>
    <submittedName>
        <fullName evidence="2">Omega-amidase YafV</fullName>
        <ecNumber evidence="2">3.5.1.3</ecNumber>
    </submittedName>
</protein>
<evidence type="ECO:0000313" key="2">
    <source>
        <dbReference type="EMBL" id="MPM05494.1"/>
    </source>
</evidence>
<evidence type="ECO:0000259" key="1">
    <source>
        <dbReference type="PROSITE" id="PS50263"/>
    </source>
</evidence>
<organism evidence="2">
    <name type="scientific">bioreactor metagenome</name>
    <dbReference type="NCBI Taxonomy" id="1076179"/>
    <lineage>
        <taxon>unclassified sequences</taxon>
        <taxon>metagenomes</taxon>
        <taxon>ecological metagenomes</taxon>
    </lineage>
</organism>
<dbReference type="InterPro" id="IPR052737">
    <property type="entry name" value="Omega-amidase_YafV"/>
</dbReference>
<dbReference type="SUPFAM" id="SSF56317">
    <property type="entry name" value="Carbon-nitrogen hydrolase"/>
    <property type="match status" value="1"/>
</dbReference>
<dbReference type="AlphaFoldDB" id="A0A644WTL9"/>
<keyword evidence="2" id="KW-0378">Hydrolase</keyword>
<reference evidence="2" key="1">
    <citation type="submission" date="2019-08" db="EMBL/GenBank/DDBJ databases">
        <authorList>
            <person name="Kucharzyk K."/>
            <person name="Murdoch R.W."/>
            <person name="Higgins S."/>
            <person name="Loffler F."/>
        </authorList>
    </citation>
    <scope>NUCLEOTIDE SEQUENCE</scope>
</reference>
<dbReference type="PROSITE" id="PS50263">
    <property type="entry name" value="CN_HYDROLASE"/>
    <property type="match status" value="1"/>
</dbReference>
<dbReference type="PANTHER" id="PTHR47799:SF1">
    <property type="entry name" value="OMEGA-AMIDASE YAFV"/>
    <property type="match status" value="1"/>
</dbReference>
<dbReference type="Gene3D" id="3.60.110.10">
    <property type="entry name" value="Carbon-nitrogen hydrolase"/>
    <property type="match status" value="1"/>
</dbReference>
<dbReference type="GO" id="GO:0050152">
    <property type="term" value="F:omega-amidase activity"/>
    <property type="evidence" value="ECO:0007669"/>
    <property type="project" value="UniProtKB-EC"/>
</dbReference>
<name>A0A644WTL9_9ZZZZ</name>
<proteinExistence type="predicted"/>
<feature type="domain" description="CN hydrolase" evidence="1">
    <location>
        <begin position="1"/>
        <end position="242"/>
    </location>
</feature>